<evidence type="ECO:0000313" key="1">
    <source>
        <dbReference type="EMBL" id="PCS01273.1"/>
    </source>
</evidence>
<accession>A0A2A5RPA6</accession>
<dbReference type="InterPro" id="IPR021402">
    <property type="entry name" value="DUF3042"/>
</dbReference>
<proteinExistence type="predicted"/>
<organism evidence="1 2">
    <name type="scientific">Lactococcus fujiensis JCM 16395</name>
    <dbReference type="NCBI Taxonomy" id="1291764"/>
    <lineage>
        <taxon>Bacteria</taxon>
        <taxon>Bacillati</taxon>
        <taxon>Bacillota</taxon>
        <taxon>Bacilli</taxon>
        <taxon>Lactobacillales</taxon>
        <taxon>Streptococcaceae</taxon>
        <taxon>Lactococcus</taxon>
    </lineage>
</organism>
<name>A0A2A5RPA6_9LACT</name>
<dbReference type="EMBL" id="JXJU01000001">
    <property type="protein sequence ID" value="PCS01273.1"/>
    <property type="molecule type" value="Genomic_DNA"/>
</dbReference>
<dbReference type="STRING" id="1291764.GCA_001311235_00577"/>
<protein>
    <recommendedName>
        <fullName evidence="3">DUF3042 domain-containing protein</fullName>
    </recommendedName>
</protein>
<gene>
    <name evidence="1" type="ORF">RT41_GL000037</name>
</gene>
<sequence length="55" mass="6243">MNKFVKGYLVGKSIEIAIATAALIVAKATHTVNVQEKEDFLDEQRKKAQRKRLSR</sequence>
<evidence type="ECO:0008006" key="3">
    <source>
        <dbReference type="Google" id="ProtNLM"/>
    </source>
</evidence>
<keyword evidence="2" id="KW-1185">Reference proteome</keyword>
<dbReference type="Pfam" id="PF11240">
    <property type="entry name" value="DUF3042"/>
    <property type="match status" value="1"/>
</dbReference>
<dbReference type="RefSeq" id="WP_096816789.1">
    <property type="nucleotide sequence ID" value="NZ_JXJU01000001.1"/>
</dbReference>
<reference evidence="1 2" key="1">
    <citation type="submission" date="2014-12" db="EMBL/GenBank/DDBJ databases">
        <title>Draft genome sequences of 10 type strains of Lactococcus.</title>
        <authorList>
            <person name="Sun Z."/>
            <person name="Zhong Z."/>
            <person name="Liu W."/>
            <person name="Zhang W."/>
            <person name="Zhang H."/>
        </authorList>
    </citation>
    <scope>NUCLEOTIDE SEQUENCE [LARGE SCALE GENOMIC DNA]</scope>
    <source>
        <strain evidence="1 2">JCM 16395</strain>
    </source>
</reference>
<dbReference type="AlphaFoldDB" id="A0A2A5RPA6"/>
<comment type="caution">
    <text evidence="1">The sequence shown here is derived from an EMBL/GenBank/DDBJ whole genome shotgun (WGS) entry which is preliminary data.</text>
</comment>
<evidence type="ECO:0000313" key="2">
    <source>
        <dbReference type="Proteomes" id="UP000218181"/>
    </source>
</evidence>
<dbReference type="Proteomes" id="UP000218181">
    <property type="component" value="Unassembled WGS sequence"/>
</dbReference>